<dbReference type="InterPro" id="IPR038296">
    <property type="entry name" value="ParD_sf"/>
</dbReference>
<dbReference type="EMBL" id="CP063169">
    <property type="protein sequence ID" value="QOR69717.1"/>
    <property type="molecule type" value="Genomic_DNA"/>
</dbReference>
<dbReference type="InterPro" id="IPR022789">
    <property type="entry name" value="ParD"/>
</dbReference>
<feature type="region of interest" description="Disordered" evidence="1">
    <location>
        <begin position="46"/>
        <end position="67"/>
    </location>
</feature>
<dbReference type="RefSeq" id="WP_193496295.1">
    <property type="nucleotide sequence ID" value="NZ_CP063169.1"/>
</dbReference>
<dbReference type="Pfam" id="PF03693">
    <property type="entry name" value="ParD_antitoxin"/>
    <property type="match status" value="1"/>
</dbReference>
<sequence>MVTKRLLEDGKTQLGALRSALISGEQSGEAEPFDLDEFVADRVRQGEEMTTGTQPPSQTPCRARRWA</sequence>
<dbReference type="AlphaFoldDB" id="A0A7M1SRF4"/>
<accession>A0A7M1SRF4</accession>
<proteinExistence type="predicted"/>
<protein>
    <submittedName>
        <fullName evidence="2">Type II toxin-antitoxin system ParD family antitoxin</fullName>
    </submittedName>
</protein>
<feature type="compositionally biased region" description="Polar residues" evidence="1">
    <location>
        <begin position="48"/>
        <end position="60"/>
    </location>
</feature>
<dbReference type="Proteomes" id="UP000593758">
    <property type="component" value="Chromosome"/>
</dbReference>
<evidence type="ECO:0000313" key="3">
    <source>
        <dbReference type="Proteomes" id="UP000593758"/>
    </source>
</evidence>
<evidence type="ECO:0000313" key="2">
    <source>
        <dbReference type="EMBL" id="QOR69717.1"/>
    </source>
</evidence>
<keyword evidence="3" id="KW-1185">Reference proteome</keyword>
<dbReference type="Gene3D" id="6.10.10.120">
    <property type="entry name" value="Antitoxin ParD1-like"/>
    <property type="match status" value="1"/>
</dbReference>
<gene>
    <name evidence="2" type="ORF">IM660_13710</name>
</gene>
<dbReference type="KEGG" id="halt:IM660_13710"/>
<name>A0A7M1SRF4_9MICO</name>
<organism evidence="2 3">
    <name type="scientific">Ruania alkalisoli</name>
    <dbReference type="NCBI Taxonomy" id="2779775"/>
    <lineage>
        <taxon>Bacteria</taxon>
        <taxon>Bacillati</taxon>
        <taxon>Actinomycetota</taxon>
        <taxon>Actinomycetes</taxon>
        <taxon>Micrococcales</taxon>
        <taxon>Ruaniaceae</taxon>
        <taxon>Ruania</taxon>
    </lineage>
</organism>
<evidence type="ECO:0000256" key="1">
    <source>
        <dbReference type="SAM" id="MobiDB-lite"/>
    </source>
</evidence>
<reference evidence="2 3" key="1">
    <citation type="submission" date="2020-10" db="EMBL/GenBank/DDBJ databases">
        <title>Haloactinobacterium sp. RN3S43, a bacterium isolated from saline soil.</title>
        <authorList>
            <person name="Sun J.-Q."/>
        </authorList>
    </citation>
    <scope>NUCLEOTIDE SEQUENCE [LARGE SCALE GENOMIC DNA]</scope>
    <source>
        <strain evidence="2 3">RN3S43</strain>
    </source>
</reference>